<protein>
    <submittedName>
        <fullName evidence="1">Uncharacterized protein</fullName>
    </submittedName>
</protein>
<organism evidence="1">
    <name type="scientific">Tetraselmis sp. GSL018</name>
    <dbReference type="NCBI Taxonomy" id="582737"/>
    <lineage>
        <taxon>Eukaryota</taxon>
        <taxon>Viridiplantae</taxon>
        <taxon>Chlorophyta</taxon>
        <taxon>core chlorophytes</taxon>
        <taxon>Chlorodendrophyceae</taxon>
        <taxon>Chlorodendrales</taxon>
        <taxon>Chlorodendraceae</taxon>
        <taxon>Tetraselmis</taxon>
    </lineage>
</organism>
<sequence>MLASPLGCPGRLLMQWALGPVSGRPAQLSQNLGPRLDLGRHQILSIANTCCCHLSSVETARGSAIVRLHGEGGGRGRSCMEGRGMLCNIPCGGRTREARGRGSALRP</sequence>
<reference evidence="1" key="1">
    <citation type="submission" date="2014-05" db="EMBL/GenBank/DDBJ databases">
        <title>The transcriptome of the halophilic microalga Tetraselmis sp. GSL018 isolated from the Great Salt Lake, Utah.</title>
        <authorList>
            <person name="Jinkerson R.E."/>
            <person name="D'Adamo S."/>
            <person name="Posewitz M.C."/>
        </authorList>
    </citation>
    <scope>NUCLEOTIDE SEQUENCE</scope>
    <source>
        <strain evidence="1">GSL018</strain>
    </source>
</reference>
<evidence type="ECO:0000313" key="1">
    <source>
        <dbReference type="EMBL" id="JAC74414.1"/>
    </source>
</evidence>
<dbReference type="EMBL" id="GBEZ01011364">
    <property type="protein sequence ID" value="JAC74414.1"/>
    <property type="molecule type" value="Transcribed_RNA"/>
</dbReference>
<accession>A0A061RUG3</accession>
<dbReference type="AlphaFoldDB" id="A0A061RUG3"/>
<proteinExistence type="predicted"/>
<name>A0A061RUG3_9CHLO</name>
<gene>
    <name evidence="1" type="ORF">TSPGSL018_26032</name>
</gene>